<dbReference type="Pfam" id="PF03471">
    <property type="entry name" value="CorC_HlyC"/>
    <property type="match status" value="1"/>
</dbReference>
<keyword evidence="3" id="KW-0677">Repeat</keyword>
<evidence type="ECO:0000259" key="11">
    <source>
        <dbReference type="PROSITE" id="PS51846"/>
    </source>
</evidence>
<dbReference type="Pfam" id="PF01126">
    <property type="entry name" value="Heme_oxygenase"/>
    <property type="match status" value="1"/>
</dbReference>
<evidence type="ECO:0000256" key="4">
    <source>
        <dbReference type="ARBA" id="ARBA00022989"/>
    </source>
</evidence>
<dbReference type="InterPro" id="IPR002051">
    <property type="entry name" value="Haem_Oase"/>
</dbReference>
<dbReference type="AlphaFoldDB" id="A0A8T0HHV4"/>
<dbReference type="InterPro" id="IPR044751">
    <property type="entry name" value="Ion_transp-like_CBS"/>
</dbReference>
<evidence type="ECO:0000256" key="5">
    <source>
        <dbReference type="ARBA" id="ARBA00023122"/>
    </source>
</evidence>
<organism evidence="12 13">
    <name type="scientific">Ceratodon purpureus</name>
    <name type="common">Fire moss</name>
    <name type="synonym">Dicranum purpureum</name>
    <dbReference type="NCBI Taxonomy" id="3225"/>
    <lineage>
        <taxon>Eukaryota</taxon>
        <taxon>Viridiplantae</taxon>
        <taxon>Streptophyta</taxon>
        <taxon>Embryophyta</taxon>
        <taxon>Bryophyta</taxon>
        <taxon>Bryophytina</taxon>
        <taxon>Bryopsida</taxon>
        <taxon>Dicranidae</taxon>
        <taxon>Pseudoditrichales</taxon>
        <taxon>Ditrichaceae</taxon>
        <taxon>Ceratodon</taxon>
    </lineage>
</organism>
<dbReference type="InterPro" id="IPR016169">
    <property type="entry name" value="FAD-bd_PCMH_sub2"/>
</dbReference>
<dbReference type="SMART" id="SM01091">
    <property type="entry name" value="CorC_HlyC"/>
    <property type="match status" value="1"/>
</dbReference>
<sequence>MMATLVGELALAVKDGGASAARERALCRGGLVESRSRVHVGAGVKMGFQGCGVFGRGLGFGMSVARVPLGSRSRNLGPRARSAGMEQPMFRYLGEFKGFVEELRFQAMRLHAKEQVDEQAVKRGPSVEGYLKFLVDSKKVYETMEAIITNSSHPSYEIFRKTELVRARRLSKELIWFHSQGYTIPEAGPAGVSYANHLMELSETNVPAFISHLHNIYFAHSAGDQFLVQKGFAGVAEGLASGNLETVQKDVKGSFLNWNAVGRIAGRMALIWAASVCVAFWAGGSRPAYAGEGGTGVLVPPIIGNVKSSVTETLKAMWPKTLQVLEVLRDQGLFLSALLALSAFFSMAETSITTLWPWKVRELAEKEGEGGVFQVLRQDVTRFLTTILIGTTVVNIAATALVTEAATALFGEAGVTAATGVMTVVLLLLTEIAPKSIAVHNATEVARVVVRPVAWLSVILYPVGRVVTAMSTSLLKLLGLKSSGEPFVSEDELKLMLRGAELSGAIEEEEQDMIENVLEIKDTYVREVMTPLVDVVAIDSDATLLEFRNLWVKHQYSRVPVFERRIDNIVGIAYAMDMLDYVEQVELLQRMNVGRIAHRPAYFVPDSMSVWNLLREFRIRKVHMAIVLNEYGGTVGVVTLEDVVEEIVGEIFDENDSKEEIRKKTGYVVQRADGVFDVDANTSVEDLKEALEIKLPEGANHYETVSGFICEAFGYIPRTGESTKITLRKADAEEERRDGEHQGEHQEERREKDKEKFQKYRLEILAGNARKVGSVRFERLESTTQSREESERIFPRALQADRPAVEDIRWKDPEESTSEEDSDNDGCIPDEELTDGPKLYLPGSVRCSDGLEFVTSDGLSTLGTQDWELDTVEVSLKDGMDMEGEADESTATVVASLTDKWEEEEAQVERRRNRRRKQSAEAAMELDRQRRSNQHK</sequence>
<dbReference type="CDD" id="cd19165">
    <property type="entry name" value="HemeO"/>
    <property type="match status" value="1"/>
</dbReference>
<evidence type="ECO:0000256" key="9">
    <source>
        <dbReference type="SAM" id="MobiDB-lite"/>
    </source>
</evidence>
<dbReference type="PROSITE" id="PS51371">
    <property type="entry name" value="CBS"/>
    <property type="match status" value="2"/>
</dbReference>
<proteinExistence type="predicted"/>
<evidence type="ECO:0000256" key="3">
    <source>
        <dbReference type="ARBA" id="ARBA00022737"/>
    </source>
</evidence>
<keyword evidence="2 8" id="KW-0812">Transmembrane</keyword>
<dbReference type="InterPro" id="IPR000644">
    <property type="entry name" value="CBS_dom"/>
</dbReference>
<dbReference type="PANTHER" id="PTHR22777">
    <property type="entry name" value="HEMOLYSIN-RELATED"/>
    <property type="match status" value="1"/>
</dbReference>
<feature type="compositionally biased region" description="Acidic residues" evidence="9">
    <location>
        <begin position="815"/>
        <end position="834"/>
    </location>
</feature>
<name>A0A8T0HHV4_CERPU</name>
<dbReference type="Proteomes" id="UP000822688">
    <property type="component" value="Chromosome 6"/>
</dbReference>
<dbReference type="Gene3D" id="3.30.465.10">
    <property type="match status" value="1"/>
</dbReference>
<evidence type="ECO:0000256" key="6">
    <source>
        <dbReference type="ARBA" id="ARBA00023136"/>
    </source>
</evidence>
<dbReference type="InterPro" id="IPR016053">
    <property type="entry name" value="Haem_Oase-like"/>
</dbReference>
<dbReference type="InterPro" id="IPR046342">
    <property type="entry name" value="CBS_dom_sf"/>
</dbReference>
<evidence type="ECO:0000256" key="7">
    <source>
        <dbReference type="PROSITE-ProRule" id="PRU00703"/>
    </source>
</evidence>
<evidence type="ECO:0000313" key="13">
    <source>
        <dbReference type="Proteomes" id="UP000822688"/>
    </source>
</evidence>
<evidence type="ECO:0000256" key="8">
    <source>
        <dbReference type="PROSITE-ProRule" id="PRU01193"/>
    </source>
</evidence>
<feature type="region of interest" description="Disordered" evidence="9">
    <location>
        <begin position="897"/>
        <end position="936"/>
    </location>
</feature>
<dbReference type="CDD" id="cd04590">
    <property type="entry name" value="CBS_pair_CorC_HlyC_assoc"/>
    <property type="match status" value="1"/>
</dbReference>
<dbReference type="SUPFAM" id="SSF48613">
    <property type="entry name" value="Heme oxygenase-like"/>
    <property type="match status" value="1"/>
</dbReference>
<dbReference type="Pfam" id="PF00571">
    <property type="entry name" value="CBS"/>
    <property type="match status" value="2"/>
</dbReference>
<dbReference type="InterPro" id="IPR036318">
    <property type="entry name" value="FAD-bd_PCMH-like_sf"/>
</dbReference>
<dbReference type="InterPro" id="IPR016084">
    <property type="entry name" value="Haem_Oase-like_multi-hlx"/>
</dbReference>
<evidence type="ECO:0000256" key="1">
    <source>
        <dbReference type="ARBA" id="ARBA00004141"/>
    </source>
</evidence>
<evidence type="ECO:0000313" key="12">
    <source>
        <dbReference type="EMBL" id="KAG0568832.1"/>
    </source>
</evidence>
<dbReference type="GO" id="GO:0006788">
    <property type="term" value="P:heme oxidation"/>
    <property type="evidence" value="ECO:0007669"/>
    <property type="project" value="InterPro"/>
</dbReference>
<dbReference type="InterPro" id="IPR005170">
    <property type="entry name" value="Transptr-assoc_dom"/>
</dbReference>
<evidence type="ECO:0000256" key="2">
    <source>
        <dbReference type="ARBA" id="ARBA00022692"/>
    </source>
</evidence>
<dbReference type="GO" id="GO:0050660">
    <property type="term" value="F:flavin adenine dinucleotide binding"/>
    <property type="evidence" value="ECO:0007669"/>
    <property type="project" value="InterPro"/>
</dbReference>
<evidence type="ECO:0000259" key="10">
    <source>
        <dbReference type="PROSITE" id="PS51371"/>
    </source>
</evidence>
<feature type="domain" description="CBS" evidence="10">
    <location>
        <begin position="597"/>
        <end position="654"/>
    </location>
</feature>
<dbReference type="FunFam" id="3.10.580.10:FF:000002">
    <property type="entry name" value="Magnesium/cobalt efflux protein CorC"/>
    <property type="match status" value="1"/>
</dbReference>
<keyword evidence="13" id="KW-1185">Reference proteome</keyword>
<dbReference type="GO" id="GO:0004392">
    <property type="term" value="F:heme oxygenase (decyclizing) activity"/>
    <property type="evidence" value="ECO:0007669"/>
    <property type="project" value="InterPro"/>
</dbReference>
<reference evidence="12 13" key="1">
    <citation type="submission" date="2020-06" db="EMBL/GenBank/DDBJ databases">
        <title>WGS assembly of Ceratodon purpureus strain R40.</title>
        <authorList>
            <person name="Carey S.B."/>
            <person name="Jenkins J."/>
            <person name="Shu S."/>
            <person name="Lovell J.T."/>
            <person name="Sreedasyam A."/>
            <person name="Maumus F."/>
            <person name="Tiley G.P."/>
            <person name="Fernandez-Pozo N."/>
            <person name="Barry K."/>
            <person name="Chen C."/>
            <person name="Wang M."/>
            <person name="Lipzen A."/>
            <person name="Daum C."/>
            <person name="Saski C.A."/>
            <person name="Payton A.C."/>
            <person name="Mcbreen J.C."/>
            <person name="Conrad R.E."/>
            <person name="Kollar L.M."/>
            <person name="Olsson S."/>
            <person name="Huttunen S."/>
            <person name="Landis J.B."/>
            <person name="Wickett N.J."/>
            <person name="Johnson M.G."/>
            <person name="Rensing S.A."/>
            <person name="Grimwood J."/>
            <person name="Schmutz J."/>
            <person name="Mcdaniel S.F."/>
        </authorList>
    </citation>
    <scope>NUCLEOTIDE SEQUENCE [LARGE SCALE GENOMIC DNA]</scope>
    <source>
        <strain evidence="12 13">R40</strain>
    </source>
</reference>
<gene>
    <name evidence="12" type="ORF">KC19_6G048000</name>
</gene>
<keyword evidence="6 8" id="KW-0472">Membrane</keyword>
<protein>
    <submittedName>
        <fullName evidence="12">Uncharacterized protein</fullName>
    </submittedName>
</protein>
<keyword evidence="4 8" id="KW-1133">Transmembrane helix</keyword>
<feature type="region of interest" description="Disordered" evidence="9">
    <location>
        <begin position="804"/>
        <end position="839"/>
    </location>
</feature>
<dbReference type="Gene3D" id="1.20.910.10">
    <property type="entry name" value="Heme oxygenase-like"/>
    <property type="match status" value="1"/>
</dbReference>
<dbReference type="Pfam" id="PF01595">
    <property type="entry name" value="CNNM"/>
    <property type="match status" value="1"/>
</dbReference>
<dbReference type="PANTHER" id="PTHR22777:SF17">
    <property type="entry name" value="UPF0053 PROTEIN SLL0260"/>
    <property type="match status" value="1"/>
</dbReference>
<keyword evidence="5 7" id="KW-0129">CBS domain</keyword>
<dbReference type="GO" id="GO:0016020">
    <property type="term" value="C:membrane"/>
    <property type="evidence" value="ECO:0007669"/>
    <property type="project" value="UniProtKB-SubCell"/>
</dbReference>
<dbReference type="Gene3D" id="3.10.580.10">
    <property type="entry name" value="CBS-domain"/>
    <property type="match status" value="1"/>
</dbReference>
<feature type="domain" description="CNNM transmembrane" evidence="11">
    <location>
        <begin position="324"/>
        <end position="510"/>
    </location>
</feature>
<feature type="compositionally biased region" description="Basic and acidic residues" evidence="9">
    <location>
        <begin position="728"/>
        <end position="755"/>
    </location>
</feature>
<feature type="compositionally biased region" description="Basic and acidic residues" evidence="9">
    <location>
        <begin position="804"/>
        <end position="814"/>
    </location>
</feature>
<feature type="region of interest" description="Disordered" evidence="9">
    <location>
        <begin position="727"/>
        <end position="755"/>
    </location>
</feature>
<dbReference type="SUPFAM" id="SSF54631">
    <property type="entry name" value="CBS-domain pair"/>
    <property type="match status" value="1"/>
</dbReference>
<dbReference type="SMART" id="SM00116">
    <property type="entry name" value="CBS"/>
    <property type="match status" value="2"/>
</dbReference>
<feature type="domain" description="CBS" evidence="10">
    <location>
        <begin position="529"/>
        <end position="588"/>
    </location>
</feature>
<comment type="caution">
    <text evidence="12">The sequence shown here is derived from an EMBL/GenBank/DDBJ whole genome shotgun (WGS) entry which is preliminary data.</text>
</comment>
<comment type="subcellular location">
    <subcellularLocation>
        <location evidence="1">Membrane</location>
        <topology evidence="1">Multi-pass membrane protein</topology>
    </subcellularLocation>
</comment>
<dbReference type="InterPro" id="IPR002550">
    <property type="entry name" value="CNNM"/>
</dbReference>
<accession>A0A8T0HHV4</accession>
<dbReference type="PROSITE" id="PS51846">
    <property type="entry name" value="CNNM"/>
    <property type="match status" value="1"/>
</dbReference>
<dbReference type="EMBL" id="CM026427">
    <property type="protein sequence ID" value="KAG0568832.1"/>
    <property type="molecule type" value="Genomic_DNA"/>
</dbReference>
<dbReference type="SUPFAM" id="SSF56176">
    <property type="entry name" value="FAD-binding/transporter-associated domain-like"/>
    <property type="match status" value="1"/>
</dbReference>